<keyword evidence="3" id="KW-1185">Reference proteome</keyword>
<evidence type="ECO:0000313" key="2">
    <source>
        <dbReference type="EMBL" id="MEJ5976610.1"/>
    </source>
</evidence>
<feature type="coiled-coil region" evidence="1">
    <location>
        <begin position="103"/>
        <end position="130"/>
    </location>
</feature>
<feature type="coiled-coil region" evidence="1">
    <location>
        <begin position="183"/>
        <end position="217"/>
    </location>
</feature>
<reference evidence="2 3" key="1">
    <citation type="submission" date="2024-03" db="EMBL/GenBank/DDBJ databases">
        <authorList>
            <person name="Jo J.-H."/>
        </authorList>
    </citation>
    <scope>NUCLEOTIDE SEQUENCE [LARGE SCALE GENOMIC DNA]</scope>
    <source>
        <strain evidence="2 3">PS1R-30</strain>
    </source>
</reference>
<name>A0ABU8RU51_9SPHN</name>
<dbReference type="Pfam" id="PF12532">
    <property type="entry name" value="DUF3732"/>
    <property type="match status" value="1"/>
</dbReference>
<protein>
    <submittedName>
        <fullName evidence="2">DUF3732 domain-containing protein</fullName>
    </submittedName>
</protein>
<keyword evidence="1" id="KW-0175">Coiled coil</keyword>
<evidence type="ECO:0000256" key="1">
    <source>
        <dbReference type="SAM" id="Coils"/>
    </source>
</evidence>
<evidence type="ECO:0000313" key="3">
    <source>
        <dbReference type="Proteomes" id="UP001361239"/>
    </source>
</evidence>
<accession>A0ABU8RU51</accession>
<sequence>MMLIEDDDEVVVPLDTPVKNTTSDGVKRILDRLSALSNLDLEPTGEPGFNSRVSFRDLTAFMFQPQYIVANPAVLFFNADTSEHREKLKAIFPYVVGALTAEMLSAKWEIDKLTRQLRRREAELNAMRSSVRTWQVEAQGWIRQAIELGLVPPGTVIPDNWPDVLGMLRRIAEGSSRGAQPSIASIETTLAELQRLRDAERRSAAELAERRQRLNEIQRLIDSSLSYGSAMQIQRERLDVANWLGELVEGSDDPIVALGGGGRDKIEALREALVGVEFQLRTQPALSDAFDKERLRLRETVEEGTALLSGIRRDMALLERRSQQVRAETFRSDRIERFLGRLEQAILLYERTGEDAKLPADIDAMKTLIADYRKIYSEGQVRQKQTAALKIIENYASRIMPTLDAEWPNAPIELSVEDLTVRVVHPDRKDYLWEIGSGANWLAYHVAVMMALQRYFLTDIGHPVPALVVLDQPSQVYFPRGFEGEHVSEVGRTRDQDILAIRSVFEAIGVEVVRANGQLQVIILDHAGPDVWGEIEGVTLVAEWRGDEKLVPLAWIEPGEIA</sequence>
<dbReference type="RefSeq" id="WP_339586516.1">
    <property type="nucleotide sequence ID" value="NZ_JBBHJZ010000001.1"/>
</dbReference>
<organism evidence="2 3">
    <name type="scientific">Novosphingobium anseongense</name>
    <dbReference type="NCBI Taxonomy" id="3133436"/>
    <lineage>
        <taxon>Bacteria</taxon>
        <taxon>Pseudomonadati</taxon>
        <taxon>Pseudomonadota</taxon>
        <taxon>Alphaproteobacteria</taxon>
        <taxon>Sphingomonadales</taxon>
        <taxon>Sphingomonadaceae</taxon>
        <taxon>Novosphingobium</taxon>
    </lineage>
</organism>
<dbReference type="EMBL" id="JBBHJZ010000001">
    <property type="protein sequence ID" value="MEJ5976610.1"/>
    <property type="molecule type" value="Genomic_DNA"/>
</dbReference>
<gene>
    <name evidence="2" type="ORF">WG901_08190</name>
</gene>
<dbReference type="Proteomes" id="UP001361239">
    <property type="component" value="Unassembled WGS sequence"/>
</dbReference>
<proteinExistence type="predicted"/>
<dbReference type="InterPro" id="IPR022205">
    <property type="entry name" value="DUF3732"/>
</dbReference>
<comment type="caution">
    <text evidence="2">The sequence shown here is derived from an EMBL/GenBank/DDBJ whole genome shotgun (WGS) entry which is preliminary data.</text>
</comment>